<dbReference type="AlphaFoldDB" id="A0A5N5W1M9"/>
<organism evidence="1 2">
    <name type="scientific">Streptomyces mobaraensis</name>
    <name type="common">Streptoverticillium mobaraense</name>
    <dbReference type="NCBI Taxonomy" id="35621"/>
    <lineage>
        <taxon>Bacteria</taxon>
        <taxon>Bacillati</taxon>
        <taxon>Actinomycetota</taxon>
        <taxon>Actinomycetes</taxon>
        <taxon>Kitasatosporales</taxon>
        <taxon>Streptomycetaceae</taxon>
        <taxon>Streptomyces</taxon>
    </lineage>
</organism>
<accession>A0A5N5W1M9</accession>
<keyword evidence="2" id="KW-1185">Reference proteome</keyword>
<dbReference type="EMBL" id="VOKX01000106">
    <property type="protein sequence ID" value="KAB7835797.1"/>
    <property type="molecule type" value="Genomic_DNA"/>
</dbReference>
<gene>
    <name evidence="1" type="ORF">FRZ00_26365</name>
</gene>
<proteinExistence type="predicted"/>
<evidence type="ECO:0000313" key="1">
    <source>
        <dbReference type="EMBL" id="KAB7835797.1"/>
    </source>
</evidence>
<name>A0A5N5W1M9_STRMB</name>
<sequence>MPRPPGEHGRIQGMPYRPVQFDADDLPTALRRAASWLQETELWLGEAVDVIAVRLDFFEDEPQSYAVKLLCAEDDLDGLTKATSAVAE</sequence>
<comment type="caution">
    <text evidence="1">The sequence shown here is derived from an EMBL/GenBank/DDBJ whole genome shotgun (WGS) entry which is preliminary data.</text>
</comment>
<dbReference type="OrthoDB" id="3687455at2"/>
<reference evidence="1 2" key="1">
    <citation type="journal article" date="2019" name="Microb. Cell Fact.">
        <title>Exploring novel herbicidin analogues by transcriptional regulator overexpression and MS/MS molecular networking.</title>
        <authorList>
            <person name="Shi Y."/>
            <person name="Gu R."/>
            <person name="Li Y."/>
            <person name="Wang X."/>
            <person name="Ren W."/>
            <person name="Li X."/>
            <person name="Wang L."/>
            <person name="Xie Y."/>
            <person name="Hong B."/>
        </authorList>
    </citation>
    <scope>NUCLEOTIDE SEQUENCE [LARGE SCALE GENOMIC DNA]</scope>
    <source>
        <strain evidence="1 2">US-43</strain>
    </source>
</reference>
<protein>
    <submittedName>
        <fullName evidence="1">Uncharacterized protein</fullName>
    </submittedName>
</protein>
<evidence type="ECO:0000313" key="2">
    <source>
        <dbReference type="Proteomes" id="UP000327000"/>
    </source>
</evidence>
<dbReference type="Proteomes" id="UP000327000">
    <property type="component" value="Unassembled WGS sequence"/>
</dbReference>